<evidence type="ECO:0008006" key="3">
    <source>
        <dbReference type="Google" id="ProtNLM"/>
    </source>
</evidence>
<name>A0A2K8MES0_9SPHN</name>
<dbReference type="InterPro" id="IPR058248">
    <property type="entry name" value="Lxx211020-like"/>
</dbReference>
<gene>
    <name evidence="1" type="ORF">CVN68_10490</name>
</gene>
<protein>
    <recommendedName>
        <fullName evidence="3">Copper chaperone PCu(A)C</fullName>
    </recommendedName>
</protein>
<accession>A0A2K8MES0</accession>
<dbReference type="EMBL" id="CP024923">
    <property type="protein sequence ID" value="ATY32357.1"/>
    <property type="molecule type" value="Genomic_DNA"/>
</dbReference>
<dbReference type="InterPro" id="IPR007410">
    <property type="entry name" value="LpqE-like"/>
</dbReference>
<sequence length="146" mass="15027">MRGFPGMVAAALLLTGCGQPAELGASQAWVRLPAVAGRPGAAYFTVRGGAQADTLLAVSTPAALRSELHETMDHAGVKSMQPTRDVPVPAKGKIEFAPGGRHVMLFDLGPNVKPGTRLPLALAFASGKKLEVQARVVGAGDPPPKN</sequence>
<dbReference type="KEGG" id="sphc:CVN68_10490"/>
<reference evidence="1 2" key="1">
    <citation type="submission" date="2017-11" db="EMBL/GenBank/DDBJ databases">
        <title>Complete genome sequence of Sphingomonas sp. Strain Cra20, a psychrotolerant potential plant growth promoting rhizobacteria.</title>
        <authorList>
            <person name="Luo Y."/>
        </authorList>
    </citation>
    <scope>NUCLEOTIDE SEQUENCE [LARGE SCALE GENOMIC DNA]</scope>
    <source>
        <strain evidence="1 2">Cra20</strain>
    </source>
</reference>
<dbReference type="AlphaFoldDB" id="A0A2K8MES0"/>
<evidence type="ECO:0000313" key="1">
    <source>
        <dbReference type="EMBL" id="ATY32357.1"/>
    </source>
</evidence>
<evidence type="ECO:0000313" key="2">
    <source>
        <dbReference type="Proteomes" id="UP000229081"/>
    </source>
</evidence>
<dbReference type="RefSeq" id="WP_100282165.1">
    <property type="nucleotide sequence ID" value="NZ_CP024923.1"/>
</dbReference>
<dbReference type="SUPFAM" id="SSF110087">
    <property type="entry name" value="DR1885-like metal-binding protein"/>
    <property type="match status" value="1"/>
</dbReference>
<dbReference type="InterPro" id="IPR036182">
    <property type="entry name" value="PCuAC_sf"/>
</dbReference>
<dbReference type="PANTHER" id="PTHR36302:SF1">
    <property type="entry name" value="COPPER CHAPERONE PCU(A)C"/>
    <property type="match status" value="1"/>
</dbReference>
<keyword evidence="2" id="KW-1185">Reference proteome</keyword>
<dbReference type="Pfam" id="PF04314">
    <property type="entry name" value="PCuAC"/>
    <property type="match status" value="1"/>
</dbReference>
<dbReference type="OrthoDB" id="9796962at2"/>
<proteinExistence type="predicted"/>
<dbReference type="PROSITE" id="PS51257">
    <property type="entry name" value="PROKAR_LIPOPROTEIN"/>
    <property type="match status" value="1"/>
</dbReference>
<organism evidence="1 2">
    <name type="scientific">Sphingomonas psychrotolerans</name>
    <dbReference type="NCBI Taxonomy" id="1327635"/>
    <lineage>
        <taxon>Bacteria</taxon>
        <taxon>Pseudomonadati</taxon>
        <taxon>Pseudomonadota</taxon>
        <taxon>Alphaproteobacteria</taxon>
        <taxon>Sphingomonadales</taxon>
        <taxon>Sphingomonadaceae</taxon>
        <taxon>Sphingomonas</taxon>
    </lineage>
</organism>
<dbReference type="PANTHER" id="PTHR36302">
    <property type="entry name" value="BLR7088 PROTEIN"/>
    <property type="match status" value="1"/>
</dbReference>
<dbReference type="Gene3D" id="2.60.40.1890">
    <property type="entry name" value="PCu(A)C copper chaperone"/>
    <property type="match status" value="1"/>
</dbReference>
<dbReference type="Proteomes" id="UP000229081">
    <property type="component" value="Chromosome"/>
</dbReference>